<name>A0A1U9UQF8_CUPNE</name>
<gene>
    <name evidence="2" type="ORF">BJN34_14135</name>
</gene>
<protein>
    <submittedName>
        <fullName evidence="2">Uncharacterized protein</fullName>
    </submittedName>
</protein>
<dbReference type="AlphaFoldDB" id="A0A1U9UQF8"/>
<evidence type="ECO:0000256" key="1">
    <source>
        <dbReference type="SAM" id="MobiDB-lite"/>
    </source>
</evidence>
<dbReference type="Proteomes" id="UP000189627">
    <property type="component" value="Chromosome 1"/>
</dbReference>
<sequence length="50" mass="4973">MAKILIAFIVIAGATLYLLTKGGGDVTISGESHSVESHAPAAPAPAPAEK</sequence>
<evidence type="ECO:0000313" key="3">
    <source>
        <dbReference type="Proteomes" id="UP000189627"/>
    </source>
</evidence>
<feature type="region of interest" description="Disordered" evidence="1">
    <location>
        <begin position="29"/>
        <end position="50"/>
    </location>
</feature>
<proteinExistence type="predicted"/>
<dbReference type="EMBL" id="CP017757">
    <property type="protein sequence ID" value="AQV95016.1"/>
    <property type="molecule type" value="Genomic_DNA"/>
</dbReference>
<reference evidence="3" key="1">
    <citation type="submission" date="2017-02" db="EMBL/GenBank/DDBJ databases">
        <title>Complete genome sequence of Cupriavidus necator strain NH9, a 3-chlorobenzoate degrader.</title>
        <authorList>
            <person name="Moriuchi R."/>
            <person name="Dohra H."/>
            <person name="Ogawa N."/>
        </authorList>
    </citation>
    <scope>NUCLEOTIDE SEQUENCE [LARGE SCALE GENOMIC DNA]</scope>
    <source>
        <strain evidence="3">NH9</strain>
    </source>
</reference>
<dbReference type="RefSeq" id="WP_164704861.1">
    <property type="nucleotide sequence ID" value="NZ_CP017757.2"/>
</dbReference>
<accession>A0A1U9UQF8</accession>
<organism evidence="2 3">
    <name type="scientific">Cupriavidus necator</name>
    <name type="common">Alcaligenes eutrophus</name>
    <name type="synonym">Ralstonia eutropha</name>
    <dbReference type="NCBI Taxonomy" id="106590"/>
    <lineage>
        <taxon>Bacteria</taxon>
        <taxon>Pseudomonadati</taxon>
        <taxon>Pseudomonadota</taxon>
        <taxon>Betaproteobacteria</taxon>
        <taxon>Burkholderiales</taxon>
        <taxon>Burkholderiaceae</taxon>
        <taxon>Cupriavidus</taxon>
    </lineage>
</organism>
<evidence type="ECO:0000313" key="2">
    <source>
        <dbReference type="EMBL" id="AQV95016.1"/>
    </source>
</evidence>
<dbReference type="KEGG" id="cuh:BJN34_14135"/>